<sequence length="339" mass="38294">MRGKFKIELKKIAMLYGGVDTDRIIMIFEPDETDRLRRAETSDIRNRLARQISMFVGDEDERMTSLPGLSFAKVRKPMPRSSYLYEPSISMIVRGSKRVQLGGTTYLYDESRFLLTSVDLPTVTEVLEATEASPYLSLLMRLNLPVAREMIAEMGGPEAPLPGGTTGMSTGPATVDLFDAIERLVRLLDHPQDLEHIGALIQREIIYRILTSPAGARFRQTVMLGTRSQRTAKAISWLRDNYAQSMSIANLAEHAGMGISTLHHHFREITSMSPLQYQKHLRLHEARRILRSENVDAAIAALRVGYESPTQFNREYRRMFGASPIQDVTSFRMSQSGLD</sequence>
<keyword evidence="5" id="KW-1185">Reference proteome</keyword>
<protein>
    <submittedName>
        <fullName evidence="4">Transcriptional regulator AraC N-terminal domain protein</fullName>
    </submittedName>
</protein>
<dbReference type="SMART" id="SM00342">
    <property type="entry name" value="HTH_ARAC"/>
    <property type="match status" value="1"/>
</dbReference>
<dbReference type="GO" id="GO:0043565">
    <property type="term" value="F:sequence-specific DNA binding"/>
    <property type="evidence" value="ECO:0007669"/>
    <property type="project" value="InterPro"/>
</dbReference>
<dbReference type="PANTHER" id="PTHR43436">
    <property type="entry name" value="ARAC-FAMILY TRANSCRIPTIONAL REGULATOR"/>
    <property type="match status" value="1"/>
</dbReference>
<proteinExistence type="predicted"/>
<dbReference type="GO" id="GO:0003700">
    <property type="term" value="F:DNA-binding transcription factor activity"/>
    <property type="evidence" value="ECO:0007669"/>
    <property type="project" value="InterPro"/>
</dbReference>
<dbReference type="InterPro" id="IPR009594">
    <property type="entry name" value="Tscrpt_reg_HTH_AraC_N"/>
</dbReference>
<accession>D4E1I9</accession>
<dbReference type="SUPFAM" id="SSF46689">
    <property type="entry name" value="Homeodomain-like"/>
    <property type="match status" value="2"/>
</dbReference>
<dbReference type="InterPro" id="IPR009057">
    <property type="entry name" value="Homeodomain-like_sf"/>
</dbReference>
<dbReference type="EMBL" id="ADBY01000033">
    <property type="protein sequence ID" value="EFE96323.1"/>
    <property type="molecule type" value="Genomic_DNA"/>
</dbReference>
<name>D4E1I9_SEROD</name>
<evidence type="ECO:0000259" key="3">
    <source>
        <dbReference type="PROSITE" id="PS01124"/>
    </source>
</evidence>
<dbReference type="AlphaFoldDB" id="D4E1I9"/>
<gene>
    <name evidence="4" type="ORF">HMPREF0758_2039</name>
</gene>
<reference evidence="4 5" key="1">
    <citation type="submission" date="2010-01" db="EMBL/GenBank/DDBJ databases">
        <authorList>
            <person name="Muzny D."/>
            <person name="Qin X."/>
            <person name="Deng J."/>
            <person name="Jiang H."/>
            <person name="Liu Y."/>
            <person name="Qu J."/>
            <person name="Song X.-Z."/>
            <person name="Zhang L."/>
            <person name="Thornton R."/>
            <person name="Coyle M."/>
            <person name="Francisco L."/>
            <person name="Jackson L."/>
            <person name="Javaid M."/>
            <person name="Korchina V."/>
            <person name="Kovar C."/>
            <person name="Mata R."/>
            <person name="Mathew T."/>
            <person name="Ngo R."/>
            <person name="Nguyen L."/>
            <person name="Nguyen N."/>
            <person name="Okwuonu G."/>
            <person name="Ongeri F."/>
            <person name="Pham C."/>
            <person name="Simmons D."/>
            <person name="Wilczek-Boney K."/>
            <person name="Hale W."/>
            <person name="Jakkamsetti A."/>
            <person name="Pham P."/>
            <person name="Ruth R."/>
            <person name="San Lucas F."/>
            <person name="Warren J."/>
            <person name="Zhang J."/>
            <person name="Zhao Z."/>
            <person name="Zhou C."/>
            <person name="Zhu D."/>
            <person name="Lee S."/>
            <person name="Bess C."/>
            <person name="Blankenburg K."/>
            <person name="Forbes L."/>
            <person name="Fu Q."/>
            <person name="Gubbala S."/>
            <person name="Hirani K."/>
            <person name="Jayaseelan J.C."/>
            <person name="Lara F."/>
            <person name="Munidasa M."/>
            <person name="Palculict T."/>
            <person name="Patil S."/>
            <person name="Pu L.-L."/>
            <person name="Saada N."/>
            <person name="Tang L."/>
            <person name="Weissenberger G."/>
            <person name="Zhu Y."/>
            <person name="Hemphill L."/>
            <person name="Shang Y."/>
            <person name="Youmans B."/>
            <person name="Ayvaz T."/>
            <person name="Ross M."/>
            <person name="Santibanez J."/>
            <person name="Aqrawi P."/>
            <person name="Gross S."/>
            <person name="Joshi V."/>
            <person name="Fowler G."/>
            <person name="Nazareth L."/>
            <person name="Reid J."/>
            <person name="Worley K."/>
            <person name="Petrosino J."/>
            <person name="Highlander S."/>
            <person name="Gibbs R."/>
        </authorList>
    </citation>
    <scope>NUCLEOTIDE SEQUENCE [LARGE SCALE GENOMIC DNA]</scope>
    <source>
        <strain evidence="4 5">DSM 4582</strain>
    </source>
</reference>
<evidence type="ECO:0000256" key="2">
    <source>
        <dbReference type="ARBA" id="ARBA00023163"/>
    </source>
</evidence>
<keyword evidence="1" id="KW-0805">Transcription regulation</keyword>
<evidence type="ECO:0000313" key="5">
    <source>
        <dbReference type="Proteomes" id="UP000005723"/>
    </source>
</evidence>
<feature type="domain" description="HTH araC/xylS-type" evidence="3">
    <location>
        <begin position="232"/>
        <end position="330"/>
    </location>
</feature>
<dbReference type="PANTHER" id="PTHR43436:SF1">
    <property type="entry name" value="TRANSCRIPTIONAL REGULATORY PROTEIN"/>
    <property type="match status" value="1"/>
</dbReference>
<dbReference type="Proteomes" id="UP000005723">
    <property type="component" value="Unassembled WGS sequence"/>
</dbReference>
<organism evidence="4 5">
    <name type="scientific">Serratia odorifera DSM 4582</name>
    <dbReference type="NCBI Taxonomy" id="667129"/>
    <lineage>
        <taxon>Bacteria</taxon>
        <taxon>Pseudomonadati</taxon>
        <taxon>Pseudomonadota</taxon>
        <taxon>Gammaproteobacteria</taxon>
        <taxon>Enterobacterales</taxon>
        <taxon>Yersiniaceae</taxon>
        <taxon>Serratia</taxon>
    </lineage>
</organism>
<dbReference type="InterPro" id="IPR018060">
    <property type="entry name" value="HTH_AraC"/>
</dbReference>
<dbReference type="Pfam" id="PF12833">
    <property type="entry name" value="HTH_18"/>
    <property type="match status" value="1"/>
</dbReference>
<dbReference type="HOGENOM" id="CLU_000445_100_0_6"/>
<dbReference type="Gene3D" id="1.10.10.60">
    <property type="entry name" value="Homeodomain-like"/>
    <property type="match status" value="1"/>
</dbReference>
<evidence type="ECO:0000256" key="1">
    <source>
        <dbReference type="ARBA" id="ARBA00023015"/>
    </source>
</evidence>
<evidence type="ECO:0000313" key="4">
    <source>
        <dbReference type="EMBL" id="EFE96323.1"/>
    </source>
</evidence>
<comment type="caution">
    <text evidence="4">The sequence shown here is derived from an EMBL/GenBank/DDBJ whole genome shotgun (WGS) entry which is preliminary data.</text>
</comment>
<dbReference type="Pfam" id="PF06719">
    <property type="entry name" value="AraC_N"/>
    <property type="match status" value="1"/>
</dbReference>
<keyword evidence="2" id="KW-0804">Transcription</keyword>
<dbReference type="STRING" id="667129.HMPREF0758_2039"/>
<dbReference type="PROSITE" id="PS01124">
    <property type="entry name" value="HTH_ARAC_FAMILY_2"/>
    <property type="match status" value="1"/>
</dbReference>